<comment type="caution">
    <text evidence="2">The sequence shown here is derived from an EMBL/GenBank/DDBJ whole genome shotgun (WGS) entry which is preliminary data.</text>
</comment>
<gene>
    <name evidence="2" type="ORF">HNP84_005896</name>
</gene>
<protein>
    <recommendedName>
        <fullName evidence="1">SnoaL-like domain-containing protein</fullName>
    </recommendedName>
</protein>
<keyword evidence="3" id="KW-1185">Reference proteome</keyword>
<dbReference type="EMBL" id="JACHGN010000013">
    <property type="protein sequence ID" value="MBB5136152.1"/>
    <property type="molecule type" value="Genomic_DNA"/>
</dbReference>
<evidence type="ECO:0000313" key="3">
    <source>
        <dbReference type="Proteomes" id="UP000578449"/>
    </source>
</evidence>
<dbReference type="InterPro" id="IPR032710">
    <property type="entry name" value="NTF2-like_dom_sf"/>
</dbReference>
<name>A0A840PA55_9ACTN</name>
<evidence type="ECO:0000313" key="2">
    <source>
        <dbReference type="EMBL" id="MBB5136152.1"/>
    </source>
</evidence>
<feature type="domain" description="SnoaL-like" evidence="1">
    <location>
        <begin position="24"/>
        <end position="133"/>
    </location>
</feature>
<sequence length="148" mass="16922">MTDRATIEATDADRIRARAQQVFRDHLDLLSSGRTDEWAELFTEDGVLEHPYAPDAEGYEKKIVGRANLAEYIKVFPATFDVEFVNLRFHETIDPSLVIAEFNSVGRLVQTGRPIEQTYISVVETRDGKISRYVDYWNPLLTPETVSK</sequence>
<dbReference type="Pfam" id="PF12680">
    <property type="entry name" value="SnoaL_2"/>
    <property type="match status" value="1"/>
</dbReference>
<dbReference type="SUPFAM" id="SSF54427">
    <property type="entry name" value="NTF2-like"/>
    <property type="match status" value="1"/>
</dbReference>
<accession>A0A840PA55</accession>
<evidence type="ECO:0000259" key="1">
    <source>
        <dbReference type="Pfam" id="PF12680"/>
    </source>
</evidence>
<dbReference type="CDD" id="cd00531">
    <property type="entry name" value="NTF2_like"/>
    <property type="match status" value="1"/>
</dbReference>
<proteinExistence type="predicted"/>
<dbReference type="AlphaFoldDB" id="A0A840PA55"/>
<dbReference type="Gene3D" id="3.10.450.50">
    <property type="match status" value="1"/>
</dbReference>
<organism evidence="2 3">
    <name type="scientific">Thermocatellispora tengchongensis</name>
    <dbReference type="NCBI Taxonomy" id="1073253"/>
    <lineage>
        <taxon>Bacteria</taxon>
        <taxon>Bacillati</taxon>
        <taxon>Actinomycetota</taxon>
        <taxon>Actinomycetes</taxon>
        <taxon>Streptosporangiales</taxon>
        <taxon>Streptosporangiaceae</taxon>
        <taxon>Thermocatellispora</taxon>
    </lineage>
</organism>
<dbReference type="InterPro" id="IPR037401">
    <property type="entry name" value="SnoaL-like"/>
</dbReference>
<reference evidence="2 3" key="1">
    <citation type="submission" date="2020-08" db="EMBL/GenBank/DDBJ databases">
        <title>Genomic Encyclopedia of Type Strains, Phase IV (KMG-IV): sequencing the most valuable type-strain genomes for metagenomic binning, comparative biology and taxonomic classification.</title>
        <authorList>
            <person name="Goeker M."/>
        </authorList>
    </citation>
    <scope>NUCLEOTIDE SEQUENCE [LARGE SCALE GENOMIC DNA]</scope>
    <source>
        <strain evidence="2 3">DSM 45615</strain>
    </source>
</reference>
<dbReference type="Proteomes" id="UP000578449">
    <property type="component" value="Unassembled WGS sequence"/>
</dbReference>
<dbReference type="RefSeq" id="WP_185053080.1">
    <property type="nucleotide sequence ID" value="NZ_BAABIX010000017.1"/>
</dbReference>